<evidence type="ECO:0000256" key="1">
    <source>
        <dbReference type="ARBA" id="ARBA00022692"/>
    </source>
</evidence>
<feature type="transmembrane region" description="Helical" evidence="4">
    <location>
        <begin position="69"/>
        <end position="88"/>
    </location>
</feature>
<protein>
    <submittedName>
        <fullName evidence="5">MFS transporter</fullName>
    </submittedName>
</protein>
<feature type="transmembrane region" description="Helical" evidence="4">
    <location>
        <begin position="160"/>
        <end position="179"/>
    </location>
</feature>
<organism evidence="5 6">
    <name type="scientific">Comamonas terrigena</name>
    <dbReference type="NCBI Taxonomy" id="32013"/>
    <lineage>
        <taxon>Bacteria</taxon>
        <taxon>Pseudomonadati</taxon>
        <taxon>Pseudomonadota</taxon>
        <taxon>Betaproteobacteria</taxon>
        <taxon>Burkholderiales</taxon>
        <taxon>Comamonadaceae</taxon>
        <taxon>Comamonas</taxon>
    </lineage>
</organism>
<dbReference type="InterPro" id="IPR036259">
    <property type="entry name" value="MFS_trans_sf"/>
</dbReference>
<dbReference type="CDD" id="cd06174">
    <property type="entry name" value="MFS"/>
    <property type="match status" value="1"/>
</dbReference>
<feature type="transmembrane region" description="Helical" evidence="4">
    <location>
        <begin position="185"/>
        <end position="206"/>
    </location>
</feature>
<keyword evidence="6" id="KW-1185">Reference proteome</keyword>
<dbReference type="GeneID" id="80802801"/>
<dbReference type="STRING" id="1219032.GCA_001515545_01997"/>
<dbReference type="PANTHER" id="PTHR43596">
    <property type="entry name" value="ADP,ATP CARRIER PROTEIN"/>
    <property type="match status" value="1"/>
</dbReference>
<feature type="transmembrane region" description="Helical" evidence="4">
    <location>
        <begin position="247"/>
        <end position="266"/>
    </location>
</feature>
<dbReference type="OrthoDB" id="199378at2"/>
<evidence type="ECO:0000313" key="5">
    <source>
        <dbReference type="EMBL" id="PEH90472.1"/>
    </source>
</evidence>
<feature type="transmembrane region" description="Helical" evidence="4">
    <location>
        <begin position="31"/>
        <end position="49"/>
    </location>
</feature>
<proteinExistence type="predicted"/>
<dbReference type="AlphaFoldDB" id="A0A2A7UYU7"/>
<dbReference type="Gene3D" id="1.20.1250.20">
    <property type="entry name" value="MFS general substrate transporter like domains"/>
    <property type="match status" value="1"/>
</dbReference>
<evidence type="ECO:0000256" key="2">
    <source>
        <dbReference type="ARBA" id="ARBA00022989"/>
    </source>
</evidence>
<gene>
    <name evidence="5" type="ORF">CRM82_19405</name>
</gene>
<feature type="transmembrane region" description="Helical" evidence="4">
    <location>
        <begin position="129"/>
        <end position="148"/>
    </location>
</feature>
<comment type="caution">
    <text evidence="5">The sequence shown here is derived from an EMBL/GenBank/DDBJ whole genome shotgun (WGS) entry which is preliminary data.</text>
</comment>
<dbReference type="RefSeq" id="WP_083520436.1">
    <property type="nucleotide sequence ID" value="NZ_PDEA01000001.1"/>
</dbReference>
<accession>A0A2A7UYU7</accession>
<sequence length="453" mass="48555">MAIPPLGSVPGAASYTHRLLRRVVAVEPDEVKAVLLGFAWFGCLLSGYYLLRPLRDAMGLVGGPQELRWLFTATFVTMLLLVPAFGFLVTKLSPRRFVPLAYRLFAVTLLAFSAAMALHADSVWLGRTFFVWVSVFNLFVVSIFWSVLDDCFSSEQGRRLFGFIAAGGTFGTIVGPALAAAAVSLLGPMALALLAALLLEVALRCFRGIYPAPSREGGDSAQAAHPQSSPLGGQVWAGLSLIARSPYLLGICAYLLLHTAASTFLYFEQGRIVAESLTDTVSRTRYFAAVDFSVSSLTLALQVFLTGRLMKRFGLVLCLAILPVVTVVAFGALALAPTLLVLALVQVARRALDYAIARPAREVLFTVVSREEKYKAKNAIETLVYRGGDAVSGWLSSALSAVGVGLGGMAVVAMPVAATWCALCVWLAKRQDTMRQRADAATTKESLTTSEAT</sequence>
<keyword evidence="2 4" id="KW-1133">Transmembrane helix</keyword>
<feature type="transmembrane region" description="Helical" evidence="4">
    <location>
        <begin position="404"/>
        <end position="428"/>
    </location>
</feature>
<dbReference type="GO" id="GO:0022857">
    <property type="term" value="F:transmembrane transporter activity"/>
    <property type="evidence" value="ECO:0007669"/>
    <property type="project" value="InterPro"/>
</dbReference>
<name>A0A2A7UYU7_COMTR</name>
<feature type="transmembrane region" description="Helical" evidence="4">
    <location>
        <begin position="100"/>
        <end position="117"/>
    </location>
</feature>
<dbReference type="SUPFAM" id="SSF103473">
    <property type="entry name" value="MFS general substrate transporter"/>
    <property type="match status" value="1"/>
</dbReference>
<evidence type="ECO:0000256" key="3">
    <source>
        <dbReference type="ARBA" id="ARBA00023136"/>
    </source>
</evidence>
<keyword evidence="3 4" id="KW-0472">Membrane</keyword>
<reference evidence="6" key="1">
    <citation type="submission" date="2017-09" db="EMBL/GenBank/DDBJ databases">
        <title>FDA dAtabase for Regulatory Grade micrObial Sequences (FDA-ARGOS): Supporting development and validation of Infectious Disease Dx tests.</title>
        <authorList>
            <person name="Minogue T."/>
            <person name="Wolcott M."/>
            <person name="Wasieloski L."/>
            <person name="Aguilar W."/>
            <person name="Moore D."/>
            <person name="Tallon L."/>
            <person name="Sadzewicz L."/>
            <person name="Ott S."/>
            <person name="Zhao X."/>
            <person name="Nagaraj S."/>
            <person name="Vavikolanu K."/>
            <person name="Aluvathingal J."/>
            <person name="Nadendla S."/>
            <person name="Sichtig H."/>
        </authorList>
    </citation>
    <scope>NUCLEOTIDE SEQUENCE [LARGE SCALE GENOMIC DNA]</scope>
    <source>
        <strain evidence="6">FDAARGOS_394</strain>
    </source>
</reference>
<dbReference type="PANTHER" id="PTHR43596:SF1">
    <property type="entry name" value="ADP,ATP CARRIER PROTEIN"/>
    <property type="match status" value="1"/>
</dbReference>
<dbReference type="Proteomes" id="UP000220246">
    <property type="component" value="Unassembled WGS sequence"/>
</dbReference>
<dbReference type="EMBL" id="PDEA01000001">
    <property type="protein sequence ID" value="PEH90472.1"/>
    <property type="molecule type" value="Genomic_DNA"/>
</dbReference>
<dbReference type="InterPro" id="IPR011701">
    <property type="entry name" value="MFS"/>
</dbReference>
<dbReference type="Pfam" id="PF07690">
    <property type="entry name" value="MFS_1"/>
    <property type="match status" value="1"/>
</dbReference>
<evidence type="ECO:0000313" key="6">
    <source>
        <dbReference type="Proteomes" id="UP000220246"/>
    </source>
</evidence>
<feature type="transmembrane region" description="Helical" evidence="4">
    <location>
        <begin position="286"/>
        <end position="305"/>
    </location>
</feature>
<keyword evidence="1 4" id="KW-0812">Transmembrane</keyword>
<feature type="transmembrane region" description="Helical" evidence="4">
    <location>
        <begin position="317"/>
        <end position="345"/>
    </location>
</feature>
<evidence type="ECO:0000256" key="4">
    <source>
        <dbReference type="SAM" id="Phobius"/>
    </source>
</evidence>